<name>A0A926EJ30_9FIRM</name>
<evidence type="ECO:0000313" key="4">
    <source>
        <dbReference type="Proteomes" id="UP000655830"/>
    </source>
</evidence>
<proteinExistence type="predicted"/>
<gene>
    <name evidence="3" type="ORF">H8718_10350</name>
</gene>
<dbReference type="Proteomes" id="UP000655830">
    <property type="component" value="Unassembled WGS sequence"/>
</dbReference>
<reference evidence="3" key="1">
    <citation type="submission" date="2020-08" db="EMBL/GenBank/DDBJ databases">
        <title>Genome public.</title>
        <authorList>
            <person name="Liu C."/>
            <person name="Sun Q."/>
        </authorList>
    </citation>
    <scope>NUCLEOTIDE SEQUENCE</scope>
    <source>
        <strain evidence="3">NSJ-12</strain>
    </source>
</reference>
<organism evidence="3 4">
    <name type="scientific">Zhenhengia yiwuensis</name>
    <dbReference type="NCBI Taxonomy" id="2763666"/>
    <lineage>
        <taxon>Bacteria</taxon>
        <taxon>Bacillati</taxon>
        <taxon>Bacillota</taxon>
        <taxon>Clostridia</taxon>
        <taxon>Lachnospirales</taxon>
        <taxon>Lachnospiraceae</taxon>
        <taxon>Zhenhengia</taxon>
    </lineage>
</organism>
<evidence type="ECO:0000259" key="2">
    <source>
        <dbReference type="Pfam" id="PF20441"/>
    </source>
</evidence>
<dbReference type="InterPro" id="IPR027417">
    <property type="entry name" value="P-loop_NTPase"/>
</dbReference>
<sequence>MTYIEQYWEKIKSGEINACRKVKIVYEYLVYCLHHDMVWFEFNELKGNKPIEFIETFCRNTQGRNFGKPLKLELFQKARRQATFGFVHKDTGLRQYTETMLVEGRKNGKTTENACDSGFMLIGDGEGSAECYAVATKKDQALKTYNEFSKMVSLDDDLKKYVVNGKAQIEYPSTFSFMRALGSKDLDSFNAHFVVIDELAAIKKRSIYDDMKQSTSSRDQPLVSSISTNNFVRDNIFDAQYEYASQVIDFMEDFLKKSKKYGHEKVIEMVKQQERTGDVLFQGIIDFEFLPFIYELDDRNEWEDESCWIKANPGLGPIKKIETLRGYVRKAKKDLEFRATVMVKDFNMKENATTRWLLWEDLENLELIGLNERPQGDEFCYGTFEKAFKSMGFNYGIGCFDFAETTDLAAAKILCMRENDPNIYVLSMYWIPEDYVDSRTEEDKIPYRTWVNKGFMRTCQGYKVRKADILAWFQEVQDKLDIYIFDGGYDPWHVSETEEKYLQNNFGKSTWKPVRQGPHTLSGPMHELKEDLKANIVVYNDNPIDKWCLSNIEVKTDTNGNIQPVKPGYGDKNSKIQNKKKIDGAVALIIGYVRLKERWDDYQNMI</sequence>
<dbReference type="RefSeq" id="WP_249332822.1">
    <property type="nucleotide sequence ID" value="NZ_JACRSY010000015.1"/>
</dbReference>
<feature type="domain" description="Terminase large subunit-like endonuclease" evidence="2">
    <location>
        <begin position="285"/>
        <end position="593"/>
    </location>
</feature>
<dbReference type="PANTHER" id="PTHR41287">
    <property type="match status" value="1"/>
</dbReference>
<evidence type="ECO:0000313" key="3">
    <source>
        <dbReference type="EMBL" id="MBC8579925.1"/>
    </source>
</evidence>
<dbReference type="InterPro" id="IPR046462">
    <property type="entry name" value="TerL_nuclease"/>
</dbReference>
<dbReference type="EMBL" id="JACRSY010000015">
    <property type="protein sequence ID" value="MBC8579925.1"/>
    <property type="molecule type" value="Genomic_DNA"/>
</dbReference>
<dbReference type="Gene3D" id="3.40.50.300">
    <property type="entry name" value="P-loop containing nucleotide triphosphate hydrolases"/>
    <property type="match status" value="1"/>
</dbReference>
<dbReference type="AlphaFoldDB" id="A0A926EJ30"/>
<feature type="domain" description="Terminase large subunit-like ATPase" evidence="1">
    <location>
        <begin position="75"/>
        <end position="245"/>
    </location>
</feature>
<dbReference type="GO" id="GO:0004519">
    <property type="term" value="F:endonuclease activity"/>
    <property type="evidence" value="ECO:0007669"/>
    <property type="project" value="InterPro"/>
</dbReference>
<dbReference type="Pfam" id="PF03354">
    <property type="entry name" value="TerL_ATPase"/>
    <property type="match status" value="1"/>
</dbReference>
<dbReference type="InterPro" id="IPR046461">
    <property type="entry name" value="TerL_ATPase"/>
</dbReference>
<accession>A0A926EJ30</accession>
<dbReference type="PANTHER" id="PTHR41287:SF1">
    <property type="entry name" value="PROTEIN YMFN"/>
    <property type="match status" value="1"/>
</dbReference>
<comment type="caution">
    <text evidence="3">The sequence shown here is derived from an EMBL/GenBank/DDBJ whole genome shotgun (WGS) entry which is preliminary data.</text>
</comment>
<evidence type="ECO:0000259" key="1">
    <source>
        <dbReference type="Pfam" id="PF03354"/>
    </source>
</evidence>
<dbReference type="InterPro" id="IPR005021">
    <property type="entry name" value="Terminase_largesu-like"/>
</dbReference>
<dbReference type="Pfam" id="PF20441">
    <property type="entry name" value="TerL_nuclease"/>
    <property type="match status" value="1"/>
</dbReference>
<keyword evidence="4" id="KW-1185">Reference proteome</keyword>
<protein>
    <submittedName>
        <fullName evidence="3">Terminase large subunit</fullName>
    </submittedName>
</protein>